<evidence type="ECO:0000256" key="2">
    <source>
        <dbReference type="ARBA" id="ARBA00012438"/>
    </source>
</evidence>
<reference evidence="6 7" key="1">
    <citation type="journal article" date="2017" name="MBio">
        <title>Type VI secretion-mediated competition in the bee gut microbiome.</title>
        <authorList>
            <person name="Steele M.I."/>
            <person name="Kwong W.K."/>
            <person name="Powell J.E."/>
            <person name="Whiteley M."/>
            <person name="Moran N.A."/>
        </authorList>
    </citation>
    <scope>NUCLEOTIDE SEQUENCE [LARGE SCALE GENOMIC DNA]</scope>
    <source>
        <strain evidence="6 7">App2-2</strain>
    </source>
</reference>
<dbReference type="EMBL" id="MDVB01000110">
    <property type="protein sequence ID" value="PIT12978.1"/>
    <property type="molecule type" value="Genomic_DNA"/>
</dbReference>
<evidence type="ECO:0000256" key="1">
    <source>
        <dbReference type="ARBA" id="ARBA00000085"/>
    </source>
</evidence>
<protein>
    <recommendedName>
        <fullName evidence="2">histidine kinase</fullName>
        <ecNumber evidence="2">2.7.13.3</ecNumber>
    </recommendedName>
</protein>
<feature type="domain" description="Histidine kinase" evidence="5">
    <location>
        <begin position="317"/>
        <end position="524"/>
    </location>
</feature>
<name>A0A2N9WRR4_9NEIS</name>
<keyword evidence="3" id="KW-0597">Phosphoprotein</keyword>
<organism evidence="6 7">
    <name type="scientific">Snodgrassella alvi</name>
    <dbReference type="NCBI Taxonomy" id="1196083"/>
    <lineage>
        <taxon>Bacteria</taxon>
        <taxon>Pseudomonadati</taxon>
        <taxon>Pseudomonadota</taxon>
        <taxon>Betaproteobacteria</taxon>
        <taxon>Neisseriales</taxon>
        <taxon>Neisseriaceae</taxon>
        <taxon>Snodgrassella</taxon>
    </lineage>
</organism>
<feature type="transmembrane region" description="Helical" evidence="4">
    <location>
        <begin position="129"/>
        <end position="147"/>
    </location>
</feature>
<evidence type="ECO:0000256" key="3">
    <source>
        <dbReference type="ARBA" id="ARBA00022553"/>
    </source>
</evidence>
<dbReference type="RefSeq" id="WP_100114053.1">
    <property type="nucleotide sequence ID" value="NZ_MDVB01000110.1"/>
</dbReference>
<evidence type="ECO:0000256" key="4">
    <source>
        <dbReference type="SAM" id="Phobius"/>
    </source>
</evidence>
<dbReference type="PANTHER" id="PTHR43065">
    <property type="entry name" value="SENSOR HISTIDINE KINASE"/>
    <property type="match status" value="1"/>
</dbReference>
<feature type="transmembrane region" description="Helical" evidence="4">
    <location>
        <begin position="94"/>
        <end position="117"/>
    </location>
</feature>
<dbReference type="SMART" id="SM00388">
    <property type="entry name" value="HisKA"/>
    <property type="match status" value="1"/>
</dbReference>
<comment type="caution">
    <text evidence="6">The sequence shown here is derived from an EMBL/GenBank/DDBJ whole genome shotgun (WGS) entry which is preliminary data.</text>
</comment>
<accession>A0A2N9WRR4</accession>
<dbReference type="PRINTS" id="PR00344">
    <property type="entry name" value="BCTRLSENSOR"/>
</dbReference>
<dbReference type="InterPro" id="IPR036890">
    <property type="entry name" value="HATPase_C_sf"/>
</dbReference>
<dbReference type="Pfam" id="PF25323">
    <property type="entry name" value="6TM_PilS"/>
    <property type="match status" value="1"/>
</dbReference>
<dbReference type="SUPFAM" id="SSF47384">
    <property type="entry name" value="Homodimeric domain of signal transducing histidine kinase"/>
    <property type="match status" value="1"/>
</dbReference>
<dbReference type="PANTHER" id="PTHR43065:SF52">
    <property type="entry name" value="SENSOR PROTEIN KINASE PILS"/>
    <property type="match status" value="1"/>
</dbReference>
<dbReference type="InterPro" id="IPR004358">
    <property type="entry name" value="Sig_transdc_His_kin-like_C"/>
</dbReference>
<dbReference type="EC" id="2.7.13.3" evidence="2"/>
<feature type="transmembrane region" description="Helical" evidence="4">
    <location>
        <begin position="55"/>
        <end position="73"/>
    </location>
</feature>
<dbReference type="Gene3D" id="1.10.287.130">
    <property type="match status" value="1"/>
</dbReference>
<dbReference type="Gene3D" id="3.30.565.10">
    <property type="entry name" value="Histidine kinase-like ATPase, C-terminal domain"/>
    <property type="match status" value="1"/>
</dbReference>
<keyword evidence="4" id="KW-0472">Membrane</keyword>
<dbReference type="InterPro" id="IPR003661">
    <property type="entry name" value="HisK_dim/P_dom"/>
</dbReference>
<dbReference type="Pfam" id="PF00512">
    <property type="entry name" value="HisKA"/>
    <property type="match status" value="1"/>
</dbReference>
<dbReference type="Proteomes" id="UP000231293">
    <property type="component" value="Unassembled WGS sequence"/>
</dbReference>
<keyword evidence="4" id="KW-1133">Transmembrane helix</keyword>
<dbReference type="InterPro" id="IPR003594">
    <property type="entry name" value="HATPase_dom"/>
</dbReference>
<dbReference type="Pfam" id="PF02518">
    <property type="entry name" value="HATPase_c"/>
    <property type="match status" value="1"/>
</dbReference>
<gene>
    <name evidence="6" type="ORF">BGI32_11475</name>
</gene>
<evidence type="ECO:0000313" key="6">
    <source>
        <dbReference type="EMBL" id="PIT12978.1"/>
    </source>
</evidence>
<dbReference type="SMART" id="SM00387">
    <property type="entry name" value="HATPase_c"/>
    <property type="match status" value="1"/>
</dbReference>
<evidence type="ECO:0000259" key="5">
    <source>
        <dbReference type="PROSITE" id="PS50109"/>
    </source>
</evidence>
<keyword evidence="4" id="KW-0812">Transmembrane</keyword>
<dbReference type="GO" id="GO:0000155">
    <property type="term" value="F:phosphorelay sensor kinase activity"/>
    <property type="evidence" value="ECO:0007669"/>
    <property type="project" value="InterPro"/>
</dbReference>
<dbReference type="SUPFAM" id="SSF55874">
    <property type="entry name" value="ATPase domain of HSP90 chaperone/DNA topoisomerase II/histidine kinase"/>
    <property type="match status" value="1"/>
</dbReference>
<dbReference type="InterPro" id="IPR036097">
    <property type="entry name" value="HisK_dim/P_sf"/>
</dbReference>
<feature type="transmembrane region" description="Helical" evidence="4">
    <location>
        <begin position="159"/>
        <end position="181"/>
    </location>
</feature>
<feature type="transmembrane region" description="Helical" evidence="4">
    <location>
        <begin position="12"/>
        <end position="35"/>
    </location>
</feature>
<dbReference type="PROSITE" id="PS50109">
    <property type="entry name" value="HIS_KIN"/>
    <property type="match status" value="1"/>
</dbReference>
<sequence>MKNRINDWPQYLDRLAALLNIARMSLLFSIMTFYVLTQSMDELGSAVPIFNKIELYSWATLYAFLILFSMLVPRWQNQQDALPNVNAVVDITMIAWLMSMGGGVGSGFGILLLPFVGSACLFSRGRYPMIYAGYVTLLIIIMTWLQISRDGFENISMRVCTIAVTLIAAVYFVACLTAYVATSLARSQNLQYQQSQMLDSYRHLLDRAFNYVQEGVVVLDESGLVWLINRKAQNYFPMLVADTRTALFRQVMQYWHTEQKNIFEMNCTLNGWPMRVHARLLQEANTPLLMLSMRSRTEVDQEAMAIKLASLGQLTANLAHEIRNPMSAVRQANELLQEEEHDPVRLKLFHIVDNNIGRIDKMLEDISMLNKRDKKNKQAIDLRVFWSAFVQEFVLIKPQAVNCIQLEVDSAHLIVWCDSVHLQQIIWNLMNNAWRHSLQDKEAIRVVIQKQAQQQISITVIDNGAGVSTENQLHLFEPFFTTEASGTGLGLYVARELAQANHGQLNYRPQLNGFELTLPRMVNE</sequence>
<dbReference type="CDD" id="cd00082">
    <property type="entry name" value="HisKA"/>
    <property type="match status" value="1"/>
</dbReference>
<dbReference type="InterPro" id="IPR005467">
    <property type="entry name" value="His_kinase_dom"/>
</dbReference>
<dbReference type="AlphaFoldDB" id="A0A2N9WRR4"/>
<comment type="catalytic activity">
    <reaction evidence="1">
        <text>ATP + protein L-histidine = ADP + protein N-phospho-L-histidine.</text>
        <dbReference type="EC" id="2.7.13.3"/>
    </reaction>
</comment>
<evidence type="ECO:0000313" key="7">
    <source>
        <dbReference type="Proteomes" id="UP000231293"/>
    </source>
</evidence>
<proteinExistence type="predicted"/>